<keyword evidence="2" id="KW-1185">Reference proteome</keyword>
<dbReference type="RefSeq" id="WP_088257283.1">
    <property type="nucleotide sequence ID" value="NZ_NIDE01000014.1"/>
</dbReference>
<reference evidence="2" key="1">
    <citation type="submission" date="2017-06" db="EMBL/GenBank/DDBJ databases">
        <title>Genome analysis of Fimbriiglobus ruber SP5, the first member of the order Planctomycetales with confirmed chitinolytic capability.</title>
        <authorList>
            <person name="Ravin N.V."/>
            <person name="Rakitin A.L."/>
            <person name="Ivanova A.A."/>
            <person name="Beletsky A.V."/>
            <person name="Kulichevskaya I.S."/>
            <person name="Mardanov A.V."/>
            <person name="Dedysh S.N."/>
        </authorList>
    </citation>
    <scope>NUCLEOTIDE SEQUENCE [LARGE SCALE GENOMIC DNA]</scope>
    <source>
        <strain evidence="2">SP5</strain>
    </source>
</reference>
<comment type="caution">
    <text evidence="1">The sequence shown here is derived from an EMBL/GenBank/DDBJ whole genome shotgun (WGS) entry which is preliminary data.</text>
</comment>
<dbReference type="OrthoDB" id="283338at2"/>
<gene>
    <name evidence="1" type="ORF">FRUB_06467</name>
</gene>
<protein>
    <recommendedName>
        <fullName evidence="3">DUF5666 domain-containing protein</fullName>
    </recommendedName>
</protein>
<evidence type="ECO:0008006" key="3">
    <source>
        <dbReference type="Google" id="ProtNLM"/>
    </source>
</evidence>
<proteinExistence type="predicted"/>
<accession>A0A225DMC6</accession>
<dbReference type="AlphaFoldDB" id="A0A225DMC6"/>
<dbReference type="Proteomes" id="UP000214646">
    <property type="component" value="Unassembled WGS sequence"/>
</dbReference>
<sequence length="87" mass="9031">MTKTPENTHDGKVVSVAGDKLTTTCHEGKQHCHTMAKDAKVTCDGKTSKAADLKAGTPVRVTTQKDDKNVATAVDSGKHVVAAGTKA</sequence>
<evidence type="ECO:0000313" key="1">
    <source>
        <dbReference type="EMBL" id="OWK37347.1"/>
    </source>
</evidence>
<organism evidence="1 2">
    <name type="scientific">Fimbriiglobus ruber</name>
    <dbReference type="NCBI Taxonomy" id="1908690"/>
    <lineage>
        <taxon>Bacteria</taxon>
        <taxon>Pseudomonadati</taxon>
        <taxon>Planctomycetota</taxon>
        <taxon>Planctomycetia</taxon>
        <taxon>Gemmatales</taxon>
        <taxon>Gemmataceae</taxon>
        <taxon>Fimbriiglobus</taxon>
    </lineage>
</organism>
<dbReference type="EMBL" id="NIDE01000014">
    <property type="protein sequence ID" value="OWK37347.1"/>
    <property type="molecule type" value="Genomic_DNA"/>
</dbReference>
<name>A0A225DMC6_9BACT</name>
<evidence type="ECO:0000313" key="2">
    <source>
        <dbReference type="Proteomes" id="UP000214646"/>
    </source>
</evidence>